<comment type="caution">
    <text evidence="7">The sequence shown here is derived from an EMBL/GenBank/DDBJ whole genome shotgun (WGS) entry which is preliminary data.</text>
</comment>
<dbReference type="PANTHER" id="PTHR43859">
    <property type="entry name" value="ACYL-ACTIVATING ENZYME"/>
    <property type="match status" value="1"/>
</dbReference>
<dbReference type="Pfam" id="PF00501">
    <property type="entry name" value="AMP-binding"/>
    <property type="match status" value="1"/>
</dbReference>
<dbReference type="AlphaFoldDB" id="A0A399S799"/>
<dbReference type="FunFam" id="3.30.300.30:FF:000008">
    <property type="entry name" value="2,3-dihydroxybenzoate-AMP ligase"/>
    <property type="match status" value="1"/>
</dbReference>
<dbReference type="GO" id="GO:0016874">
    <property type="term" value="F:ligase activity"/>
    <property type="evidence" value="ECO:0007669"/>
    <property type="project" value="UniProtKB-KW"/>
</dbReference>
<accession>A0A399S799</accession>
<organism evidence="7 8">
    <name type="scientific">Pontibacter oryzae</name>
    <dbReference type="NCBI Taxonomy" id="2304593"/>
    <lineage>
        <taxon>Bacteria</taxon>
        <taxon>Pseudomonadati</taxon>
        <taxon>Bacteroidota</taxon>
        <taxon>Cytophagia</taxon>
        <taxon>Cytophagales</taxon>
        <taxon>Hymenobacteraceae</taxon>
        <taxon>Pontibacter</taxon>
    </lineage>
</organism>
<dbReference type="InterPro" id="IPR000873">
    <property type="entry name" value="AMP-dep_synth/lig_dom"/>
</dbReference>
<evidence type="ECO:0000256" key="3">
    <source>
        <dbReference type="ARBA" id="ARBA00022832"/>
    </source>
</evidence>
<evidence type="ECO:0000259" key="5">
    <source>
        <dbReference type="Pfam" id="PF00501"/>
    </source>
</evidence>
<keyword evidence="2 7" id="KW-0436">Ligase</keyword>
<reference evidence="8" key="1">
    <citation type="submission" date="2018-08" db="EMBL/GenBank/DDBJ databases">
        <title>Mucilaginibacter sp. MYSH2.</title>
        <authorList>
            <person name="Seo T."/>
        </authorList>
    </citation>
    <scope>NUCLEOTIDE SEQUENCE [LARGE SCALE GENOMIC DNA]</scope>
    <source>
        <strain evidence="8">KIRAN</strain>
    </source>
</reference>
<dbReference type="SUPFAM" id="SSF56801">
    <property type="entry name" value="Acetyl-CoA synthetase-like"/>
    <property type="match status" value="1"/>
</dbReference>
<dbReference type="RefSeq" id="WP_119432101.1">
    <property type="nucleotide sequence ID" value="NZ_QWGE01000003.1"/>
</dbReference>
<dbReference type="Gene3D" id="3.30.300.30">
    <property type="match status" value="1"/>
</dbReference>
<evidence type="ECO:0000313" key="8">
    <source>
        <dbReference type="Proteomes" id="UP000266005"/>
    </source>
</evidence>
<sequence>MATPRILPPTPEAHQSQLLIGSILEQSLKYEPDREIVYRDISRITYRELNKRVARLANLLTNHLEVAQGQTVAFLDYDSHRYLEGYFAIPMVGAVLHMINFRLSPEEILYTINHAEDAVIFCHQDFLPILEALQGRMEMVKKIVLLSDSGAEATSPLPLEGEYEKLLLNQPDSYTFPDLPEDAIATTFYTTGTTGLPKGVYFSHRQLVLHTFGLATALGAMDNAVKIGSNDVYMPITPMFHVHAWGFPYLATFLGMQQVYPGRYEPAMLLQLVLKEKVTISHCVPTILQMLVNSPQVKSFNLTNWKVVIGGSALPRGLAMAAMGLGIEVITGYGMSETCPVLSLTYLNKKTMAHLTEDQEADLRIKTGRPIQMVDLRLMNEEGQFLPNDGKSTGEIVVRAPWLTQGYYKDEERSLELWKHGYLHTGDIATIDPDGVITITDRKKDVIKSGGEWISSLLLESLISQHPDVQETAVVAVPDQRWQERPLALVVAKPDTSITDQDLIRHMEQFSDSGKISHYAVPKQFRFVTEIPKTSVGKIDKKRIKKELASED</sequence>
<dbReference type="Gene3D" id="3.40.50.12780">
    <property type="entry name" value="N-terminal domain of ligase-like"/>
    <property type="match status" value="1"/>
</dbReference>
<evidence type="ECO:0000313" key="7">
    <source>
        <dbReference type="EMBL" id="RIJ37445.1"/>
    </source>
</evidence>
<protein>
    <submittedName>
        <fullName evidence="7">Fatty acid--CoA ligase</fullName>
    </submittedName>
</protein>
<proteinExistence type="inferred from homology"/>
<name>A0A399S799_9BACT</name>
<keyword evidence="3" id="KW-0276">Fatty acid metabolism</keyword>
<keyword evidence="4" id="KW-0443">Lipid metabolism</keyword>
<evidence type="ECO:0000256" key="2">
    <source>
        <dbReference type="ARBA" id="ARBA00022598"/>
    </source>
</evidence>
<evidence type="ECO:0000256" key="4">
    <source>
        <dbReference type="ARBA" id="ARBA00023098"/>
    </source>
</evidence>
<dbReference type="InterPro" id="IPR042099">
    <property type="entry name" value="ANL_N_sf"/>
</dbReference>
<comment type="similarity">
    <text evidence="1">Belongs to the ATP-dependent AMP-binding enzyme family.</text>
</comment>
<evidence type="ECO:0000256" key="1">
    <source>
        <dbReference type="ARBA" id="ARBA00006432"/>
    </source>
</evidence>
<keyword evidence="8" id="KW-1185">Reference proteome</keyword>
<dbReference type="GO" id="GO:0006631">
    <property type="term" value="P:fatty acid metabolic process"/>
    <property type="evidence" value="ECO:0007669"/>
    <property type="project" value="UniProtKB-KW"/>
</dbReference>
<dbReference type="NCBIfam" id="NF004837">
    <property type="entry name" value="PRK06187.1"/>
    <property type="match status" value="1"/>
</dbReference>
<dbReference type="Proteomes" id="UP000266005">
    <property type="component" value="Unassembled WGS sequence"/>
</dbReference>
<dbReference type="EMBL" id="QWGE01000003">
    <property type="protein sequence ID" value="RIJ37445.1"/>
    <property type="molecule type" value="Genomic_DNA"/>
</dbReference>
<feature type="domain" description="AMP-binding enzyme C-terminal" evidence="6">
    <location>
        <begin position="459"/>
        <end position="538"/>
    </location>
</feature>
<feature type="domain" description="AMP-dependent synthetase/ligase" evidence="5">
    <location>
        <begin position="25"/>
        <end position="408"/>
    </location>
</feature>
<evidence type="ECO:0000259" key="6">
    <source>
        <dbReference type="Pfam" id="PF13193"/>
    </source>
</evidence>
<dbReference type="InterPro" id="IPR045851">
    <property type="entry name" value="AMP-bd_C_sf"/>
</dbReference>
<dbReference type="PANTHER" id="PTHR43859:SF4">
    <property type="entry name" value="BUTANOATE--COA LIGASE AAE1-RELATED"/>
    <property type="match status" value="1"/>
</dbReference>
<gene>
    <name evidence="7" type="ORF">D1627_09985</name>
</gene>
<dbReference type="InterPro" id="IPR025110">
    <property type="entry name" value="AMP-bd_C"/>
</dbReference>
<dbReference type="Pfam" id="PF13193">
    <property type="entry name" value="AMP-binding_C"/>
    <property type="match status" value="1"/>
</dbReference>
<dbReference type="OrthoDB" id="9778383at2"/>